<dbReference type="PANTHER" id="PTHR21716:SF53">
    <property type="entry name" value="PERMEASE PERM-RELATED"/>
    <property type="match status" value="1"/>
</dbReference>
<evidence type="ECO:0000256" key="1">
    <source>
        <dbReference type="ARBA" id="ARBA00004651"/>
    </source>
</evidence>
<keyword evidence="5 8" id="KW-0812">Transmembrane</keyword>
<evidence type="ECO:0000256" key="8">
    <source>
        <dbReference type="SAM" id="Phobius"/>
    </source>
</evidence>
<keyword evidence="7 8" id="KW-0472">Membrane</keyword>
<dbReference type="Pfam" id="PF01594">
    <property type="entry name" value="AI-2E_transport"/>
    <property type="match status" value="1"/>
</dbReference>
<evidence type="ECO:0000256" key="3">
    <source>
        <dbReference type="ARBA" id="ARBA00022448"/>
    </source>
</evidence>
<evidence type="ECO:0000256" key="7">
    <source>
        <dbReference type="ARBA" id="ARBA00023136"/>
    </source>
</evidence>
<evidence type="ECO:0000256" key="4">
    <source>
        <dbReference type="ARBA" id="ARBA00022475"/>
    </source>
</evidence>
<feature type="transmembrane region" description="Helical" evidence="8">
    <location>
        <begin position="235"/>
        <end position="253"/>
    </location>
</feature>
<dbReference type="GO" id="GO:0005886">
    <property type="term" value="C:plasma membrane"/>
    <property type="evidence" value="ECO:0007669"/>
    <property type="project" value="UniProtKB-SubCell"/>
</dbReference>
<evidence type="ECO:0000313" key="9">
    <source>
        <dbReference type="EMBL" id="OGG57895.1"/>
    </source>
</evidence>
<dbReference type="InterPro" id="IPR002549">
    <property type="entry name" value="AI-2E-like"/>
</dbReference>
<gene>
    <name evidence="9" type="ORF">A2853_03110</name>
</gene>
<keyword evidence="3" id="KW-0813">Transport</keyword>
<dbReference type="Proteomes" id="UP000177958">
    <property type="component" value="Unassembled WGS sequence"/>
</dbReference>
<feature type="transmembrane region" description="Helical" evidence="8">
    <location>
        <begin position="6"/>
        <end position="28"/>
    </location>
</feature>
<dbReference type="GO" id="GO:0055085">
    <property type="term" value="P:transmembrane transport"/>
    <property type="evidence" value="ECO:0007669"/>
    <property type="project" value="TreeGrafter"/>
</dbReference>
<feature type="transmembrane region" description="Helical" evidence="8">
    <location>
        <begin position="35"/>
        <end position="55"/>
    </location>
</feature>
<feature type="transmembrane region" description="Helical" evidence="8">
    <location>
        <begin position="67"/>
        <end position="89"/>
    </location>
</feature>
<dbReference type="EMBL" id="MFKX01000008">
    <property type="protein sequence ID" value="OGG57895.1"/>
    <property type="molecule type" value="Genomic_DNA"/>
</dbReference>
<name>A0A1F6D939_9BACT</name>
<evidence type="ECO:0000256" key="5">
    <source>
        <dbReference type="ARBA" id="ARBA00022692"/>
    </source>
</evidence>
<comment type="subcellular location">
    <subcellularLocation>
        <location evidence="1">Cell membrane</location>
        <topology evidence="1">Multi-pass membrane protein</topology>
    </subcellularLocation>
</comment>
<evidence type="ECO:0000313" key="10">
    <source>
        <dbReference type="Proteomes" id="UP000177958"/>
    </source>
</evidence>
<protein>
    <recommendedName>
        <fullName evidence="11">AI-2E family transporter</fullName>
    </recommendedName>
</protein>
<feature type="transmembrane region" description="Helical" evidence="8">
    <location>
        <begin position="206"/>
        <end position="228"/>
    </location>
</feature>
<feature type="transmembrane region" description="Helical" evidence="8">
    <location>
        <begin position="259"/>
        <end position="284"/>
    </location>
</feature>
<reference evidence="9 10" key="1">
    <citation type="journal article" date="2016" name="Nat. Commun.">
        <title>Thousands of microbial genomes shed light on interconnected biogeochemical processes in an aquifer system.</title>
        <authorList>
            <person name="Anantharaman K."/>
            <person name="Brown C.T."/>
            <person name="Hug L.A."/>
            <person name="Sharon I."/>
            <person name="Castelle C.J."/>
            <person name="Probst A.J."/>
            <person name="Thomas B.C."/>
            <person name="Singh A."/>
            <person name="Wilkins M.J."/>
            <person name="Karaoz U."/>
            <person name="Brodie E.L."/>
            <person name="Williams K.H."/>
            <person name="Hubbard S.S."/>
            <person name="Banfield J.F."/>
        </authorList>
    </citation>
    <scope>NUCLEOTIDE SEQUENCE [LARGE SCALE GENOMIC DNA]</scope>
</reference>
<accession>A0A1F6D939</accession>
<keyword evidence="4" id="KW-1003">Cell membrane</keyword>
<evidence type="ECO:0008006" key="11">
    <source>
        <dbReference type="Google" id="ProtNLM"/>
    </source>
</evidence>
<feature type="transmembrane region" description="Helical" evidence="8">
    <location>
        <begin position="148"/>
        <end position="174"/>
    </location>
</feature>
<comment type="caution">
    <text evidence="9">The sequence shown here is derived from an EMBL/GenBank/DDBJ whole genome shotgun (WGS) entry which is preliminary data.</text>
</comment>
<keyword evidence="6 8" id="KW-1133">Transmembrane helix</keyword>
<comment type="similarity">
    <text evidence="2">Belongs to the autoinducer-2 exporter (AI-2E) (TC 2.A.86) family.</text>
</comment>
<organism evidence="9 10">
    <name type="scientific">Candidatus Kaiserbacteria bacterium RIFCSPHIGHO2_01_FULL_55_17</name>
    <dbReference type="NCBI Taxonomy" id="1798484"/>
    <lineage>
        <taxon>Bacteria</taxon>
        <taxon>Candidatus Kaiseribacteriota</taxon>
    </lineage>
</organism>
<evidence type="ECO:0000256" key="2">
    <source>
        <dbReference type="ARBA" id="ARBA00009773"/>
    </source>
</evidence>
<dbReference type="AlphaFoldDB" id="A0A1F6D939"/>
<dbReference type="PANTHER" id="PTHR21716">
    <property type="entry name" value="TRANSMEMBRANE PROTEIN"/>
    <property type="match status" value="1"/>
</dbReference>
<sequence>MDGRPVSISITTGTIVTAVVILAGAWLLFTLRDLVLVLVAAVVIASAIEPAVVFLRRQNVPRILSVLMVYVLIFVSLFGVFYLFIPAVLSELTTFLRSLPVYLETLDRISAFDEYAQILGTTPPNLSELDLLGGLRGAMEAAGAFGNVLTAIASIFGGVLSFFLIIIFSFYFAVIETGVDDFLEVISPRKHKAYILDLWRRSRHKIGLWMQGQLILGLIIGILVYLALTIIGIKHALLLAVIAAIFELIPVFGPTLAALPAVLIGFVDGGAVTGLLVIGVYVLLQQFENHLIYPLVVTRVVGVPPLLVILALIVGAQLAGFLGMLLSVPAAATIQEFVNDIRERRIFAGSE</sequence>
<evidence type="ECO:0000256" key="6">
    <source>
        <dbReference type="ARBA" id="ARBA00022989"/>
    </source>
</evidence>
<proteinExistence type="inferred from homology"/>